<dbReference type="InterPro" id="IPR036461">
    <property type="entry name" value="Urease_betasu_sf"/>
</dbReference>
<dbReference type="Proteomes" id="UP001564626">
    <property type="component" value="Unassembled WGS sequence"/>
</dbReference>
<protein>
    <submittedName>
        <fullName evidence="4">Urease subunit beta</fullName>
        <ecNumber evidence="4">3.5.1.5</ecNumber>
    </submittedName>
</protein>
<evidence type="ECO:0000256" key="3">
    <source>
        <dbReference type="SAM" id="MobiDB-lite"/>
    </source>
</evidence>
<feature type="region of interest" description="Disordered" evidence="3">
    <location>
        <begin position="1"/>
        <end position="21"/>
    </location>
</feature>
<keyword evidence="5" id="KW-1185">Reference proteome</keyword>
<reference evidence="4 5" key="1">
    <citation type="submission" date="2024-08" db="EMBL/GenBank/DDBJ databases">
        <title>Genome mining of Saccharopolyspora cebuensis PGLac3 from Nigerian medicinal plant.</title>
        <authorList>
            <person name="Ezeobiora C.E."/>
            <person name="Igbokwe N.H."/>
            <person name="Amin D.H."/>
            <person name="Mendie U.E."/>
        </authorList>
    </citation>
    <scope>NUCLEOTIDE SEQUENCE [LARGE SCALE GENOMIC DNA]</scope>
    <source>
        <strain evidence="4 5">PGLac3</strain>
    </source>
</reference>
<dbReference type="NCBIfam" id="NF009682">
    <property type="entry name" value="PRK13203.1"/>
    <property type="match status" value="1"/>
</dbReference>
<dbReference type="EC" id="3.5.1.5" evidence="4"/>
<evidence type="ECO:0000256" key="2">
    <source>
        <dbReference type="ARBA" id="ARBA00047778"/>
    </source>
</evidence>
<dbReference type="Gene3D" id="2.10.150.10">
    <property type="entry name" value="Urease, beta subunit"/>
    <property type="match status" value="1"/>
</dbReference>
<comment type="caution">
    <text evidence="4">The sequence shown here is derived from an EMBL/GenBank/DDBJ whole genome shotgun (WGS) entry which is preliminary data.</text>
</comment>
<keyword evidence="1 4" id="KW-0378">Hydrolase</keyword>
<dbReference type="SUPFAM" id="SSF51278">
    <property type="entry name" value="Urease, beta-subunit"/>
    <property type="match status" value="1"/>
</dbReference>
<gene>
    <name evidence="4" type="ORF">AB8O55_06320</name>
</gene>
<evidence type="ECO:0000256" key="1">
    <source>
        <dbReference type="ARBA" id="ARBA00022801"/>
    </source>
</evidence>
<evidence type="ECO:0000313" key="4">
    <source>
        <dbReference type="EMBL" id="MEY8039005.1"/>
    </source>
</evidence>
<proteinExistence type="predicted"/>
<accession>A0ABV4CD45</accession>
<dbReference type="InterPro" id="IPR050069">
    <property type="entry name" value="Urease_subunit"/>
</dbReference>
<dbReference type="Pfam" id="PF00699">
    <property type="entry name" value="Urease_beta"/>
    <property type="match status" value="1"/>
</dbReference>
<dbReference type="EMBL" id="JBGEHV010000008">
    <property type="protein sequence ID" value="MEY8039005.1"/>
    <property type="molecule type" value="Genomic_DNA"/>
</dbReference>
<evidence type="ECO:0000313" key="5">
    <source>
        <dbReference type="Proteomes" id="UP001564626"/>
    </source>
</evidence>
<dbReference type="RefSeq" id="WP_345364277.1">
    <property type="nucleotide sequence ID" value="NZ_BAABII010000010.1"/>
</dbReference>
<organism evidence="4 5">
    <name type="scientific">Saccharopolyspora cebuensis</name>
    <dbReference type="NCBI Taxonomy" id="418759"/>
    <lineage>
        <taxon>Bacteria</taxon>
        <taxon>Bacillati</taxon>
        <taxon>Actinomycetota</taxon>
        <taxon>Actinomycetes</taxon>
        <taxon>Pseudonocardiales</taxon>
        <taxon>Pseudonocardiaceae</taxon>
        <taxon>Saccharopolyspora</taxon>
    </lineage>
</organism>
<dbReference type="PANTHER" id="PTHR33569:SF1">
    <property type="entry name" value="UREASE"/>
    <property type="match status" value="1"/>
</dbReference>
<dbReference type="CDD" id="cd00407">
    <property type="entry name" value="Urease_beta"/>
    <property type="match status" value="1"/>
</dbReference>
<dbReference type="PANTHER" id="PTHR33569">
    <property type="entry name" value="UREASE"/>
    <property type="match status" value="1"/>
</dbReference>
<sequence>MQPGAESSESAGAPGQIRYAEEPVRINEGRPVRSLRVVNTADRPVSVGSHYHFAEVNPALEFDREAAWGHRLNMLAGGMVRFDPGATVEVELVPFVGRRIVRGLRGEAGGALDG</sequence>
<comment type="catalytic activity">
    <reaction evidence="2">
        <text>urea + 2 H2O + H(+) = hydrogencarbonate + 2 NH4(+)</text>
        <dbReference type="Rhea" id="RHEA:20557"/>
        <dbReference type="ChEBI" id="CHEBI:15377"/>
        <dbReference type="ChEBI" id="CHEBI:15378"/>
        <dbReference type="ChEBI" id="CHEBI:16199"/>
        <dbReference type="ChEBI" id="CHEBI:17544"/>
        <dbReference type="ChEBI" id="CHEBI:28938"/>
        <dbReference type="EC" id="3.5.1.5"/>
    </reaction>
</comment>
<dbReference type="InterPro" id="IPR002019">
    <property type="entry name" value="Urease_beta-like"/>
</dbReference>
<dbReference type="NCBIfam" id="TIGR00192">
    <property type="entry name" value="urease_beta"/>
    <property type="match status" value="1"/>
</dbReference>
<feature type="compositionally biased region" description="Polar residues" evidence="3">
    <location>
        <begin position="1"/>
        <end position="10"/>
    </location>
</feature>
<name>A0ABV4CD45_9PSEU</name>
<dbReference type="GO" id="GO:0009039">
    <property type="term" value="F:urease activity"/>
    <property type="evidence" value="ECO:0007669"/>
    <property type="project" value="UniProtKB-EC"/>
</dbReference>